<dbReference type="InterPro" id="IPR058548">
    <property type="entry name" value="MlaB-like_STAS"/>
</dbReference>
<keyword evidence="3" id="KW-1185">Reference proteome</keyword>
<feature type="domain" description="STAS" evidence="1">
    <location>
        <begin position="22"/>
        <end position="117"/>
    </location>
</feature>
<dbReference type="RefSeq" id="WP_135792942.1">
    <property type="nucleotide sequence ID" value="NZ_BNBQ01000015.1"/>
</dbReference>
<proteinExistence type="predicted"/>
<evidence type="ECO:0000259" key="1">
    <source>
        <dbReference type="PROSITE" id="PS50801"/>
    </source>
</evidence>
<dbReference type="CDD" id="cd07043">
    <property type="entry name" value="STAS_anti-anti-sigma_factors"/>
    <property type="match status" value="1"/>
</dbReference>
<protein>
    <submittedName>
        <fullName evidence="2">Anti-sigma factor antagonist</fullName>
    </submittedName>
</protein>
<gene>
    <name evidence="2" type="ORF">E5082_21845</name>
</gene>
<dbReference type="PROSITE" id="PS50801">
    <property type="entry name" value="STAS"/>
    <property type="match status" value="1"/>
</dbReference>
<sequence length="121" mass="13335">MYSQQQHDEGGTGVSASAQWGSVWVMELRGELDLAFIDRVERATAQVLRLFPGPLVYDLQHLNFADSLLVNHLLATRRQRPVGLIGTNRYVDRMLEVTGTAAVLPTFASPEAAEAGLTRAR</sequence>
<dbReference type="SUPFAM" id="SSF52091">
    <property type="entry name" value="SpoIIaa-like"/>
    <property type="match status" value="1"/>
</dbReference>
<dbReference type="Pfam" id="PF13466">
    <property type="entry name" value="STAS_2"/>
    <property type="match status" value="1"/>
</dbReference>
<comment type="caution">
    <text evidence="2">The sequence shown here is derived from an EMBL/GenBank/DDBJ whole genome shotgun (WGS) entry which is preliminary data.</text>
</comment>
<evidence type="ECO:0000313" key="2">
    <source>
        <dbReference type="EMBL" id="TGN80058.1"/>
    </source>
</evidence>
<accession>A0A4Z1DBQ4</accession>
<dbReference type="AlphaFoldDB" id="A0A4Z1DBQ4"/>
<reference evidence="2 3" key="1">
    <citation type="submission" date="2019-04" db="EMBL/GenBank/DDBJ databases">
        <title>Streptomyces sp. nov. Bv016 isolated from bark of Buahinia variegata.</title>
        <authorList>
            <person name="Kanchanasin P."/>
            <person name="Tanasupawat S."/>
            <person name="Yuki M."/>
            <person name="Kudo T."/>
        </authorList>
    </citation>
    <scope>NUCLEOTIDE SEQUENCE [LARGE SCALE GENOMIC DNA]</scope>
    <source>
        <strain evidence="2 3">JCM 4765</strain>
    </source>
</reference>
<dbReference type="InterPro" id="IPR002645">
    <property type="entry name" value="STAS_dom"/>
</dbReference>
<organism evidence="2 3">
    <name type="scientific">Streptomyces griseoluteus</name>
    <dbReference type="NCBI Taxonomy" id="29306"/>
    <lineage>
        <taxon>Bacteria</taxon>
        <taxon>Bacillati</taxon>
        <taxon>Actinomycetota</taxon>
        <taxon>Actinomycetes</taxon>
        <taxon>Kitasatosporales</taxon>
        <taxon>Streptomycetaceae</taxon>
        <taxon>Streptomyces</taxon>
    </lineage>
</organism>
<name>A0A4Z1DBQ4_STRGP</name>
<dbReference type="GeneID" id="91534390"/>
<evidence type="ECO:0000313" key="3">
    <source>
        <dbReference type="Proteomes" id="UP000298513"/>
    </source>
</evidence>
<dbReference type="Proteomes" id="UP000298513">
    <property type="component" value="Unassembled WGS sequence"/>
</dbReference>
<dbReference type="InterPro" id="IPR036513">
    <property type="entry name" value="STAS_dom_sf"/>
</dbReference>
<dbReference type="EMBL" id="SRRU01000008">
    <property type="protein sequence ID" value="TGN80058.1"/>
    <property type="molecule type" value="Genomic_DNA"/>
</dbReference>
<dbReference type="Gene3D" id="3.30.750.24">
    <property type="entry name" value="STAS domain"/>
    <property type="match status" value="1"/>
</dbReference>